<dbReference type="GO" id="GO:0043130">
    <property type="term" value="F:ubiquitin binding"/>
    <property type="evidence" value="ECO:0007669"/>
    <property type="project" value="UniProtKB-UniRule"/>
</dbReference>
<dbReference type="GO" id="GO:0031902">
    <property type="term" value="C:late endosome membrane"/>
    <property type="evidence" value="ECO:0007669"/>
    <property type="project" value="UniProtKB-UniRule"/>
</dbReference>
<dbReference type="Gene3D" id="6.10.140.260">
    <property type="match status" value="1"/>
</dbReference>
<dbReference type="SUPFAM" id="SSF46785">
    <property type="entry name" value="Winged helix' DNA-binding domain"/>
    <property type="match status" value="1"/>
</dbReference>
<comment type="function">
    <text evidence="7">Component of the ESCRT-II complex (endosomal sorting complex required for transport II), which is required for multivesicular body (MVB) formation and sorting of endosomal cargo proteins into MVBs.</text>
</comment>
<feature type="region of interest" description="Disordered" evidence="8">
    <location>
        <begin position="162"/>
        <end position="200"/>
    </location>
</feature>
<comment type="similarity">
    <text evidence="1 7">Belongs to the VPS36 family.</text>
</comment>
<dbReference type="Pfam" id="PF11605">
    <property type="entry name" value="Vps36_ESCRT-II"/>
    <property type="match status" value="1"/>
</dbReference>
<evidence type="ECO:0000256" key="2">
    <source>
        <dbReference type="ARBA" id="ARBA00022448"/>
    </source>
</evidence>
<evidence type="ECO:0000259" key="9">
    <source>
        <dbReference type="PROSITE" id="PS51495"/>
    </source>
</evidence>
<dbReference type="PROSITE" id="PS51495">
    <property type="entry name" value="GLUE"/>
    <property type="match status" value="1"/>
</dbReference>
<feature type="region of interest" description="Disordered" evidence="8">
    <location>
        <begin position="288"/>
        <end position="311"/>
    </location>
</feature>
<name>A0A9P3LIW1_9APHY</name>
<dbReference type="InterPro" id="IPR021648">
    <property type="entry name" value="GLUE_dom"/>
</dbReference>
<sequence length="583" mass="62124">MSALKRYTKPVDGTIPVPALLYQDEDLLASQDGVGIYDGSQKSPQHQSGSVHVSTLRLFYIDTSHPRSRSFALDLSHVCRTDYWAGLLRSSAKVTLYLNTLPSRSVTAGLANAPDSRQDAGDGFGVWVCEVCGNRNPPGLSPSASVVCGLCGVPRSAVPTVAASSTPTAQPKPRLAGETSHLSSSLPSSSHHLPLPAEPDPPSEIACPACTFLNHPSLSTCEICGTTLPRPAHPTARSAPPSRPTSDDEDDAADAADGPRMIKISFRKGGDKAFYAVVRRSLLDKAWEGPKPRRAPAPSSQEGTRAATPNTLARSGINGILQDVQTAAAATQTTMEDALQDLETLKVQAREMVRYAGELNERLTALSAAPHAAPGGAPVEPEEATFIRASLAQLGLQLPNAPVTLDMLTDERRWHEELARELAGVLQGAPRAAPAAGMMRRRGIVALDEVWGGWNRARGVALIPPATFLLVLPYLPQCTAPPVHARTFASGLAVLHTPPYTRAAFSARLGGLLTLVGPRTTVEVAYEEALPVGLVQEMLLEVEAVGEICRDEGEGKVDVFGGRGHEVHWCMNIFLSYVWDGQD</sequence>
<evidence type="ECO:0000256" key="7">
    <source>
        <dbReference type="RuleBase" id="RU367095"/>
    </source>
</evidence>
<evidence type="ECO:0000256" key="4">
    <source>
        <dbReference type="ARBA" id="ARBA00022771"/>
    </source>
</evidence>
<evidence type="ECO:0000256" key="6">
    <source>
        <dbReference type="ARBA" id="ARBA00022927"/>
    </source>
</evidence>
<dbReference type="InterPro" id="IPR001876">
    <property type="entry name" value="Znf_RanBP2"/>
</dbReference>
<dbReference type="OrthoDB" id="271448at2759"/>
<evidence type="ECO:0000313" key="10">
    <source>
        <dbReference type="EMBL" id="GJE95592.1"/>
    </source>
</evidence>
<dbReference type="PANTHER" id="PTHR13128:SF12">
    <property type="entry name" value="VACUOLAR PROTEIN-SORTING-ASSOCIATED PROTEIN 36"/>
    <property type="match status" value="1"/>
</dbReference>
<dbReference type="InterPro" id="IPR011993">
    <property type="entry name" value="PH-like_dom_sf"/>
</dbReference>
<feature type="compositionally biased region" description="Polar residues" evidence="8">
    <location>
        <begin position="298"/>
        <end position="311"/>
    </location>
</feature>
<comment type="caution">
    <text evidence="10">The sequence shown here is derived from an EMBL/GenBank/DDBJ whole genome shotgun (WGS) entry which is preliminary data.</text>
</comment>
<evidence type="ECO:0000256" key="3">
    <source>
        <dbReference type="ARBA" id="ARBA00022723"/>
    </source>
</evidence>
<dbReference type="InterPro" id="IPR040608">
    <property type="entry name" value="Snf8/Vps36"/>
</dbReference>
<dbReference type="InterPro" id="IPR036388">
    <property type="entry name" value="WH-like_DNA-bd_sf"/>
</dbReference>
<dbReference type="EMBL" id="BPQB01000050">
    <property type="protein sequence ID" value="GJE95592.1"/>
    <property type="molecule type" value="Genomic_DNA"/>
</dbReference>
<protein>
    <recommendedName>
        <fullName evidence="7">Vacuolar protein-sorting-associated protein 36</fullName>
    </recommendedName>
    <alternativeName>
        <fullName evidence="7">ESCRT-II complex subunit VPS36</fullName>
    </alternativeName>
</protein>
<dbReference type="SUPFAM" id="SSF50729">
    <property type="entry name" value="PH domain-like"/>
    <property type="match status" value="2"/>
</dbReference>
<evidence type="ECO:0000256" key="8">
    <source>
        <dbReference type="SAM" id="MobiDB-lite"/>
    </source>
</evidence>
<dbReference type="InterPro" id="IPR036390">
    <property type="entry name" value="WH_DNA-bd_sf"/>
</dbReference>
<dbReference type="Proteomes" id="UP000703269">
    <property type="component" value="Unassembled WGS sequence"/>
</dbReference>
<comment type="subunit">
    <text evidence="7">Component of the endosomal sorting complex required for transport II (ESCRT-II).</text>
</comment>
<dbReference type="GO" id="GO:0032266">
    <property type="term" value="F:phosphatidylinositol-3-phosphate binding"/>
    <property type="evidence" value="ECO:0007669"/>
    <property type="project" value="UniProtKB-UniRule"/>
</dbReference>
<evidence type="ECO:0000313" key="11">
    <source>
        <dbReference type="Proteomes" id="UP000703269"/>
    </source>
</evidence>
<dbReference type="Gene3D" id="1.10.10.10">
    <property type="entry name" value="Winged helix-like DNA-binding domain superfamily/Winged helix DNA-binding domain"/>
    <property type="match status" value="2"/>
</dbReference>
<dbReference type="PANTHER" id="PTHR13128">
    <property type="entry name" value="VACUOLAR PROTEIN-SORTING-ASSOCIATED PROTEIN 36"/>
    <property type="match status" value="1"/>
</dbReference>
<proteinExistence type="inferred from homology"/>
<evidence type="ECO:0000256" key="1">
    <source>
        <dbReference type="ARBA" id="ARBA00009697"/>
    </source>
</evidence>
<keyword evidence="6 7" id="KW-0653">Protein transport</keyword>
<dbReference type="GO" id="GO:0000814">
    <property type="term" value="C:ESCRT II complex"/>
    <property type="evidence" value="ECO:0007669"/>
    <property type="project" value="UniProtKB-UniRule"/>
</dbReference>
<keyword evidence="3" id="KW-0479">Metal-binding</keyword>
<keyword evidence="7" id="KW-0963">Cytoplasm</keyword>
<dbReference type="GO" id="GO:0008270">
    <property type="term" value="F:zinc ion binding"/>
    <property type="evidence" value="ECO:0007669"/>
    <property type="project" value="UniProtKB-KW"/>
</dbReference>
<feature type="region of interest" description="Disordered" evidence="8">
    <location>
        <begin position="231"/>
        <end position="258"/>
    </location>
</feature>
<keyword evidence="2 7" id="KW-0813">Transport</keyword>
<reference evidence="10 11" key="1">
    <citation type="submission" date="2021-08" db="EMBL/GenBank/DDBJ databases">
        <title>Draft Genome Sequence of Phanerochaete sordida strain YK-624.</title>
        <authorList>
            <person name="Mori T."/>
            <person name="Dohra H."/>
            <person name="Suzuki T."/>
            <person name="Kawagishi H."/>
            <person name="Hirai H."/>
        </authorList>
    </citation>
    <scope>NUCLEOTIDE SEQUENCE [LARGE SCALE GENOMIC DNA]</scope>
    <source>
        <strain evidence="10 11">YK-624</strain>
    </source>
</reference>
<feature type="compositionally biased region" description="Low complexity" evidence="8">
    <location>
        <begin position="180"/>
        <end position="195"/>
    </location>
</feature>
<keyword evidence="4" id="KW-0863">Zinc-finger</keyword>
<dbReference type="Gene3D" id="2.30.30.380">
    <property type="entry name" value="Zn-finger domain of Sec23/24"/>
    <property type="match status" value="1"/>
</dbReference>
<keyword evidence="5" id="KW-0862">Zinc</keyword>
<dbReference type="InterPro" id="IPR037855">
    <property type="entry name" value="Vps36"/>
</dbReference>
<dbReference type="Gene3D" id="2.30.29.30">
    <property type="entry name" value="Pleckstrin-homology domain (PH domain)/Phosphotyrosine-binding domain (PTB)"/>
    <property type="match status" value="1"/>
</dbReference>
<dbReference type="AlphaFoldDB" id="A0A9P3LIW1"/>
<accession>A0A9P3LIW1</accession>
<feature type="domain" description="GLUE N-terminal" evidence="9">
    <location>
        <begin position="11"/>
        <end position="294"/>
    </location>
</feature>
<keyword evidence="11" id="KW-1185">Reference proteome</keyword>
<keyword evidence="7" id="KW-0967">Endosome</keyword>
<dbReference type="SMART" id="SM00547">
    <property type="entry name" value="ZnF_RBZ"/>
    <property type="match status" value="2"/>
</dbReference>
<dbReference type="GO" id="GO:0043328">
    <property type="term" value="P:protein transport to vacuole involved in ubiquitin-dependent protein catabolic process via the multivesicular body sorting pathway"/>
    <property type="evidence" value="ECO:0007669"/>
    <property type="project" value="UniProtKB-UniRule"/>
</dbReference>
<gene>
    <name evidence="10" type="ORF">PsYK624_117780</name>
</gene>
<evidence type="ECO:0000256" key="5">
    <source>
        <dbReference type="ARBA" id="ARBA00022833"/>
    </source>
</evidence>
<organism evidence="10 11">
    <name type="scientific">Phanerochaete sordida</name>
    <dbReference type="NCBI Taxonomy" id="48140"/>
    <lineage>
        <taxon>Eukaryota</taxon>
        <taxon>Fungi</taxon>
        <taxon>Dikarya</taxon>
        <taxon>Basidiomycota</taxon>
        <taxon>Agaricomycotina</taxon>
        <taxon>Agaricomycetes</taxon>
        <taxon>Polyporales</taxon>
        <taxon>Phanerochaetaceae</taxon>
        <taxon>Phanerochaete</taxon>
    </lineage>
</organism>
<comment type="subcellular location">
    <subcellularLocation>
        <location evidence="7">Cytoplasm</location>
    </subcellularLocation>
    <subcellularLocation>
        <location evidence="7">Endosome</location>
    </subcellularLocation>
</comment>
<dbReference type="Pfam" id="PF04157">
    <property type="entry name" value="EAP30"/>
    <property type="match status" value="1"/>
</dbReference>